<keyword evidence="2" id="KW-1185">Reference proteome</keyword>
<dbReference type="Proteomes" id="UP001054837">
    <property type="component" value="Unassembled WGS sequence"/>
</dbReference>
<evidence type="ECO:0000313" key="1">
    <source>
        <dbReference type="EMBL" id="GIY53876.1"/>
    </source>
</evidence>
<reference evidence="1 2" key="1">
    <citation type="submission" date="2021-06" db="EMBL/GenBank/DDBJ databases">
        <title>Caerostris darwini draft genome.</title>
        <authorList>
            <person name="Kono N."/>
            <person name="Arakawa K."/>
        </authorList>
    </citation>
    <scope>NUCLEOTIDE SEQUENCE [LARGE SCALE GENOMIC DNA]</scope>
</reference>
<name>A0AAV4U7Y0_9ARAC</name>
<evidence type="ECO:0000313" key="2">
    <source>
        <dbReference type="Proteomes" id="UP001054837"/>
    </source>
</evidence>
<dbReference type="AlphaFoldDB" id="A0AAV4U7Y0"/>
<protein>
    <submittedName>
        <fullName evidence="1">Uncharacterized protein</fullName>
    </submittedName>
</protein>
<dbReference type="EMBL" id="BPLQ01010834">
    <property type="protein sequence ID" value="GIY53876.1"/>
    <property type="molecule type" value="Genomic_DNA"/>
</dbReference>
<accession>A0AAV4U7Y0</accession>
<organism evidence="1 2">
    <name type="scientific">Caerostris darwini</name>
    <dbReference type="NCBI Taxonomy" id="1538125"/>
    <lineage>
        <taxon>Eukaryota</taxon>
        <taxon>Metazoa</taxon>
        <taxon>Ecdysozoa</taxon>
        <taxon>Arthropoda</taxon>
        <taxon>Chelicerata</taxon>
        <taxon>Arachnida</taxon>
        <taxon>Araneae</taxon>
        <taxon>Araneomorphae</taxon>
        <taxon>Entelegynae</taxon>
        <taxon>Araneoidea</taxon>
        <taxon>Araneidae</taxon>
        <taxon>Caerostris</taxon>
    </lineage>
</organism>
<comment type="caution">
    <text evidence="1">The sequence shown here is derived from an EMBL/GenBank/DDBJ whole genome shotgun (WGS) entry which is preliminary data.</text>
</comment>
<sequence length="120" mass="13865">MQILMELNTAFPFLECPNGAMCRNNENWFRYFLCLRQTDFSKEAKLEVKSWRIKITKKAGEGRTLRSLDAWPLHLLGPDTQSSPFNHYVCLFLQSTLMGWSTNSSHGVPGQYLMIKIFTA</sequence>
<proteinExistence type="predicted"/>
<gene>
    <name evidence="1" type="ORF">CDAR_86961</name>
</gene>